<gene>
    <name evidence="11" type="ORF">HW542_10730</name>
</gene>
<dbReference type="PANTHER" id="PTHR30329:SF21">
    <property type="entry name" value="LIPOPROTEIN YIAD-RELATED"/>
    <property type="match status" value="1"/>
</dbReference>
<dbReference type="Pfam" id="PF13677">
    <property type="entry name" value="MotB_plug"/>
    <property type="match status" value="1"/>
</dbReference>
<proteinExistence type="inferred from homology"/>
<name>A0ABX2P824_9PROT</name>
<sequence>MAKKNRPSVIIRRQSGGGHAAHHGGAWKIAYADFMTAMMAFFLVMWLLNATTDEQRLGIASYFNPLAEEKSAVPPTKPIDNPPAPSTSGSRFDRMDDDDPSDTSGPVPVPDSHHGSSSPIDSVPITHQYKHTTQHNAIASIVPVDEAASGAYAENGSVGTRASATEQNALQNMAHNIADAVKSDPLLASQSGNLNVSYGRNEIRIELHDTDNVPMFDLGSSTPNKAGLAMLSEIAKWLAPMPERISVVGYTDAAPYKGKITNAMSNWTLSALRADKAREALVKSGYPDTRILDVSGGADRSLADEANPASAANRRVVIVMHRLYPLTDHSASSPQGPASPPQPATTKNSAAAQQDK</sequence>
<organism evidence="11 12">
    <name type="scientific">Asaia spathodeae</name>
    <dbReference type="NCBI Taxonomy" id="657016"/>
    <lineage>
        <taxon>Bacteria</taxon>
        <taxon>Pseudomonadati</taxon>
        <taxon>Pseudomonadota</taxon>
        <taxon>Alphaproteobacteria</taxon>
        <taxon>Acetobacterales</taxon>
        <taxon>Acetobacteraceae</taxon>
        <taxon>Asaia</taxon>
    </lineage>
</organism>
<dbReference type="CDD" id="cd07185">
    <property type="entry name" value="OmpA_C-like"/>
    <property type="match status" value="1"/>
</dbReference>
<dbReference type="PANTHER" id="PTHR30329">
    <property type="entry name" value="STATOR ELEMENT OF FLAGELLAR MOTOR COMPLEX"/>
    <property type="match status" value="1"/>
</dbReference>
<keyword evidence="5 9" id="KW-1133">Transmembrane helix</keyword>
<evidence type="ECO:0000256" key="8">
    <source>
        <dbReference type="SAM" id="MobiDB-lite"/>
    </source>
</evidence>
<evidence type="ECO:0000259" key="10">
    <source>
        <dbReference type="PROSITE" id="PS51123"/>
    </source>
</evidence>
<keyword evidence="6 7" id="KW-0472">Membrane</keyword>
<feature type="compositionally biased region" description="Polar residues" evidence="8">
    <location>
        <begin position="345"/>
        <end position="356"/>
    </location>
</feature>
<evidence type="ECO:0000256" key="7">
    <source>
        <dbReference type="PROSITE-ProRule" id="PRU00473"/>
    </source>
</evidence>
<dbReference type="InterPro" id="IPR006665">
    <property type="entry name" value="OmpA-like"/>
</dbReference>
<feature type="transmembrane region" description="Helical" evidence="9">
    <location>
        <begin position="29"/>
        <end position="48"/>
    </location>
</feature>
<reference evidence="11 12" key="1">
    <citation type="submission" date="2020-06" db="EMBL/GenBank/DDBJ databases">
        <title>Synonyms of Asaia species.</title>
        <authorList>
            <person name="Sombolestani A."/>
        </authorList>
    </citation>
    <scope>NUCLEOTIDE SEQUENCE [LARGE SCALE GENOMIC DNA]</scope>
    <source>
        <strain evidence="11 12">LMG 27047</strain>
    </source>
</reference>
<dbReference type="Pfam" id="PF00691">
    <property type="entry name" value="OmpA"/>
    <property type="match status" value="1"/>
</dbReference>
<dbReference type="InterPro" id="IPR050330">
    <property type="entry name" value="Bact_OuterMem_StrucFunc"/>
</dbReference>
<evidence type="ECO:0000313" key="11">
    <source>
        <dbReference type="EMBL" id="NVN47282.1"/>
    </source>
</evidence>
<comment type="similarity">
    <text evidence="2">Belongs to the MotB family.</text>
</comment>
<evidence type="ECO:0000256" key="6">
    <source>
        <dbReference type="ARBA" id="ARBA00023136"/>
    </source>
</evidence>
<comment type="caution">
    <text evidence="11">The sequence shown here is derived from an EMBL/GenBank/DDBJ whole genome shotgun (WGS) entry which is preliminary data.</text>
</comment>
<evidence type="ECO:0000313" key="12">
    <source>
        <dbReference type="Proteomes" id="UP001516351"/>
    </source>
</evidence>
<evidence type="ECO:0000256" key="2">
    <source>
        <dbReference type="ARBA" id="ARBA00008914"/>
    </source>
</evidence>
<feature type="domain" description="OmpA-like" evidence="10">
    <location>
        <begin position="203"/>
        <end position="324"/>
    </location>
</feature>
<keyword evidence="3" id="KW-1003">Cell membrane</keyword>
<protein>
    <submittedName>
        <fullName evidence="11">OmpA family protein</fullName>
    </submittedName>
</protein>
<evidence type="ECO:0000256" key="1">
    <source>
        <dbReference type="ARBA" id="ARBA00004162"/>
    </source>
</evidence>
<evidence type="ECO:0000256" key="9">
    <source>
        <dbReference type="SAM" id="Phobius"/>
    </source>
</evidence>
<accession>A0ABX2P824</accession>
<keyword evidence="4 9" id="KW-0812">Transmembrane</keyword>
<evidence type="ECO:0000256" key="3">
    <source>
        <dbReference type="ARBA" id="ARBA00022475"/>
    </source>
</evidence>
<dbReference type="Proteomes" id="UP001516351">
    <property type="component" value="Unassembled WGS sequence"/>
</dbReference>
<evidence type="ECO:0000256" key="4">
    <source>
        <dbReference type="ARBA" id="ARBA00022692"/>
    </source>
</evidence>
<dbReference type="EMBL" id="JABXXV010000005">
    <property type="protein sequence ID" value="NVN47282.1"/>
    <property type="molecule type" value="Genomic_DNA"/>
</dbReference>
<dbReference type="PROSITE" id="PS51123">
    <property type="entry name" value="OMPA_2"/>
    <property type="match status" value="1"/>
</dbReference>
<feature type="compositionally biased region" description="Pro residues" evidence="8">
    <location>
        <begin position="75"/>
        <end position="85"/>
    </location>
</feature>
<feature type="region of interest" description="Disordered" evidence="8">
    <location>
        <begin position="1"/>
        <end position="22"/>
    </location>
</feature>
<dbReference type="InterPro" id="IPR025713">
    <property type="entry name" value="MotB-like_N_dom"/>
</dbReference>
<dbReference type="SUPFAM" id="SSF103088">
    <property type="entry name" value="OmpA-like"/>
    <property type="match status" value="1"/>
</dbReference>
<feature type="region of interest" description="Disordered" evidence="8">
    <location>
        <begin position="327"/>
        <end position="356"/>
    </location>
</feature>
<keyword evidence="12" id="KW-1185">Reference proteome</keyword>
<evidence type="ECO:0000256" key="5">
    <source>
        <dbReference type="ARBA" id="ARBA00022989"/>
    </source>
</evidence>
<feature type="region of interest" description="Disordered" evidence="8">
    <location>
        <begin position="71"/>
        <end position="124"/>
    </location>
</feature>
<dbReference type="Gene3D" id="3.30.1330.60">
    <property type="entry name" value="OmpA-like domain"/>
    <property type="match status" value="1"/>
</dbReference>
<dbReference type="InterPro" id="IPR036737">
    <property type="entry name" value="OmpA-like_sf"/>
</dbReference>
<dbReference type="RefSeq" id="WP_267312170.1">
    <property type="nucleotide sequence ID" value="NZ_JABXXV010000005.1"/>
</dbReference>
<comment type="subcellular location">
    <subcellularLocation>
        <location evidence="1">Cell membrane</location>
        <topology evidence="1">Single-pass membrane protein</topology>
    </subcellularLocation>
</comment>